<organism evidence="2 4">
    <name type="scientific">Puccinia striiformis</name>
    <dbReference type="NCBI Taxonomy" id="27350"/>
    <lineage>
        <taxon>Eukaryota</taxon>
        <taxon>Fungi</taxon>
        <taxon>Dikarya</taxon>
        <taxon>Basidiomycota</taxon>
        <taxon>Pucciniomycotina</taxon>
        <taxon>Pucciniomycetes</taxon>
        <taxon>Pucciniales</taxon>
        <taxon>Pucciniaceae</taxon>
        <taxon>Puccinia</taxon>
    </lineage>
</organism>
<evidence type="ECO:0000313" key="2">
    <source>
        <dbReference type="EMBL" id="POW00147.1"/>
    </source>
</evidence>
<gene>
    <name evidence="3" type="ORF">PSTT_10959</name>
    <name evidence="2" type="ORF">PSTT_13310</name>
    <name evidence="1" type="ORF">PSTT_16874</name>
</gene>
<dbReference type="VEuPathDB" id="FungiDB:PSTT_10959"/>
<dbReference type="VEuPathDB" id="FungiDB:PSTT_16874"/>
<keyword evidence="4" id="KW-1185">Reference proteome</keyword>
<dbReference type="EMBL" id="PKSL01000421">
    <property type="protein sequence ID" value="POV94430.1"/>
    <property type="molecule type" value="Genomic_DNA"/>
</dbReference>
<dbReference type="EMBL" id="PKSL01000185">
    <property type="protein sequence ID" value="POW00147.1"/>
    <property type="molecule type" value="Genomic_DNA"/>
</dbReference>
<dbReference type="AlphaFoldDB" id="A0A2S4US96"/>
<evidence type="ECO:0000313" key="3">
    <source>
        <dbReference type="EMBL" id="POW03602.1"/>
    </source>
</evidence>
<reference evidence="2 4" key="1">
    <citation type="submission" date="2017-12" db="EMBL/GenBank/DDBJ databases">
        <title>Gene loss provides genomic basis for host adaptation in cereal stripe rust fungi.</title>
        <authorList>
            <person name="Xia C."/>
        </authorList>
    </citation>
    <scope>NUCLEOTIDE SEQUENCE [LARGE SCALE GENOMIC DNA]</scope>
    <source>
        <strain evidence="2 4">93-210</strain>
    </source>
</reference>
<protein>
    <submittedName>
        <fullName evidence="2">Uncharacterized protein</fullName>
    </submittedName>
</protein>
<evidence type="ECO:0000313" key="4">
    <source>
        <dbReference type="Proteomes" id="UP000239156"/>
    </source>
</evidence>
<dbReference type="VEuPathDB" id="FungiDB:PSTT_13310"/>
<dbReference type="EMBL" id="PKSL01000123">
    <property type="protein sequence ID" value="POW03602.1"/>
    <property type="molecule type" value="Genomic_DNA"/>
</dbReference>
<comment type="caution">
    <text evidence="2">The sequence shown here is derived from an EMBL/GenBank/DDBJ whole genome shotgun (WGS) entry which is preliminary data.</text>
</comment>
<sequence length="294" mass="32744">MSFNRPPSYASEHSHEDMLDAYSLRDGPFSVNDIPGIATASSQTPSYSDNPWMRMKMQAIREFLNSHPDAISQLPAYMPHDTTDPVEALRRQGREQMPPPLLLLGRPVLNLYVHKCLFPISELVLMPRYCVFLLQPMFAPESPDAPAPANRVVNLVSRDGPTYESPYPISSDAPASDLNDAISTVEAASAMDDAPPPYKRARTESERPRSPFDSCIMDFTRDQFIEVMRRSRGFPTSFVLESGQLSEIAHGVLLDILDSYGVDGDITVQAESACADLLTRVQKRFKAPFEAEGF</sequence>
<name>A0A2S4US96_9BASI</name>
<dbReference type="Proteomes" id="UP000239156">
    <property type="component" value="Unassembled WGS sequence"/>
</dbReference>
<dbReference type="VEuPathDB" id="FungiDB:PSHT_12219"/>
<accession>A0A2S4US96</accession>
<evidence type="ECO:0000313" key="1">
    <source>
        <dbReference type="EMBL" id="POV94430.1"/>
    </source>
</evidence>
<proteinExistence type="predicted"/>